<evidence type="ECO:0000313" key="3">
    <source>
        <dbReference type="Proteomes" id="UP000490800"/>
    </source>
</evidence>
<dbReference type="RefSeq" id="WP_068773613.1">
    <property type="nucleotide sequence ID" value="NZ_RHLK01000002.1"/>
</dbReference>
<dbReference type="Proteomes" id="UP000490800">
    <property type="component" value="Unassembled WGS sequence"/>
</dbReference>
<comment type="caution">
    <text evidence="2">The sequence shown here is derived from an EMBL/GenBank/DDBJ whole genome shotgun (WGS) entry which is preliminary data.</text>
</comment>
<sequence length="66" mass="7396">MKPVRNRMNSGLKRRRSAKSAGKILAQPKQGGHVYSIGPSVDGNEQSFELVFEKEAIYETPVYMRG</sequence>
<dbReference type="EMBL" id="RHLK01000002">
    <property type="protein sequence ID" value="MVO98420.1"/>
    <property type="molecule type" value="Genomic_DNA"/>
</dbReference>
<accession>A0A7X3FEZ9</accession>
<evidence type="ECO:0000256" key="1">
    <source>
        <dbReference type="SAM" id="MobiDB-lite"/>
    </source>
</evidence>
<evidence type="ECO:0000313" key="2">
    <source>
        <dbReference type="EMBL" id="MVO98420.1"/>
    </source>
</evidence>
<dbReference type="OrthoDB" id="2625735at2"/>
<organism evidence="2 3">
    <name type="scientific">Paenibacillus lutrae</name>
    <dbReference type="NCBI Taxonomy" id="2078573"/>
    <lineage>
        <taxon>Bacteria</taxon>
        <taxon>Bacillati</taxon>
        <taxon>Bacillota</taxon>
        <taxon>Bacilli</taxon>
        <taxon>Bacillales</taxon>
        <taxon>Paenibacillaceae</taxon>
        <taxon>Paenibacillus</taxon>
    </lineage>
</organism>
<gene>
    <name evidence="2" type="ORF">EDM21_02540</name>
</gene>
<keyword evidence="3" id="KW-1185">Reference proteome</keyword>
<name>A0A7X3FEZ9_9BACL</name>
<proteinExistence type="predicted"/>
<feature type="region of interest" description="Disordered" evidence="1">
    <location>
        <begin position="1"/>
        <end position="31"/>
    </location>
</feature>
<dbReference type="AlphaFoldDB" id="A0A7X3FEZ9"/>
<protein>
    <submittedName>
        <fullName evidence="2">Uncharacterized protein</fullName>
    </submittedName>
</protein>
<reference evidence="2 3" key="1">
    <citation type="journal article" date="2019" name="Microorganisms">
        <title>Paenibacillus lutrae sp. nov., A Chitinolytic Species Isolated from A River Otter in Castril Natural Park, Granada, Spain.</title>
        <authorList>
            <person name="Rodriguez M."/>
            <person name="Reina J.C."/>
            <person name="Bejar V."/>
            <person name="Llamas I."/>
        </authorList>
    </citation>
    <scope>NUCLEOTIDE SEQUENCE [LARGE SCALE GENOMIC DNA]</scope>
    <source>
        <strain evidence="2 3">N10</strain>
    </source>
</reference>